<evidence type="ECO:0000313" key="5">
    <source>
        <dbReference type="Proteomes" id="UP000886595"/>
    </source>
</evidence>
<evidence type="ECO:0000313" key="4">
    <source>
        <dbReference type="EMBL" id="KAG2307664.1"/>
    </source>
</evidence>
<dbReference type="InterPro" id="IPR036249">
    <property type="entry name" value="Thioredoxin-like_sf"/>
</dbReference>
<feature type="region of interest" description="Disordered" evidence="2">
    <location>
        <begin position="68"/>
        <end position="88"/>
    </location>
</feature>
<evidence type="ECO:0000256" key="2">
    <source>
        <dbReference type="SAM" id="MobiDB-lite"/>
    </source>
</evidence>
<dbReference type="InterPro" id="IPR017937">
    <property type="entry name" value="Thioredoxin_CS"/>
</dbReference>
<dbReference type="PROSITE" id="PS51352">
    <property type="entry name" value="THIOREDOXIN_2"/>
    <property type="match status" value="1"/>
</dbReference>
<evidence type="ECO:0000259" key="3">
    <source>
        <dbReference type="PROSITE" id="PS51352"/>
    </source>
</evidence>
<proteinExistence type="predicted"/>
<dbReference type="GO" id="GO:0005737">
    <property type="term" value="C:cytoplasm"/>
    <property type="evidence" value="ECO:0007669"/>
    <property type="project" value="TreeGrafter"/>
</dbReference>
<evidence type="ECO:0000256" key="1">
    <source>
        <dbReference type="ARBA" id="ARBA00023157"/>
    </source>
</evidence>
<feature type="compositionally biased region" description="Pro residues" evidence="2">
    <location>
        <begin position="73"/>
        <end position="86"/>
    </location>
</feature>
<dbReference type="PROSITE" id="PS00194">
    <property type="entry name" value="THIOREDOXIN_1"/>
    <property type="match status" value="1"/>
</dbReference>
<sequence length="217" mass="23975">MDDGRKRLRNRGRGTSYGSTFLGQTDPSASTSRTPDNVPESQIPKVSYVRPQAVDPVAPYIPHVHAARHGRVPPAPGQPHPVPPAPGESDALIKTYVSSSQLSNDDLVHSAKLKVHKISGSEWDSLVIQSELPVMVLFTADWCGPCRVMSPLLENLYSVFTDHIKFYTLDVDQEGEIAERYRIRSMPTTIIFKGGNEVARVIGVDLEKVSELVKQYV</sequence>
<dbReference type="GO" id="GO:0015035">
    <property type="term" value="F:protein-disulfide reductase activity"/>
    <property type="evidence" value="ECO:0007669"/>
    <property type="project" value="TreeGrafter"/>
</dbReference>
<organism evidence="4 5">
    <name type="scientific">Brassica carinata</name>
    <name type="common">Ethiopian mustard</name>
    <name type="synonym">Abyssinian cabbage</name>
    <dbReference type="NCBI Taxonomy" id="52824"/>
    <lineage>
        <taxon>Eukaryota</taxon>
        <taxon>Viridiplantae</taxon>
        <taxon>Streptophyta</taxon>
        <taxon>Embryophyta</taxon>
        <taxon>Tracheophyta</taxon>
        <taxon>Spermatophyta</taxon>
        <taxon>Magnoliopsida</taxon>
        <taxon>eudicotyledons</taxon>
        <taxon>Gunneridae</taxon>
        <taxon>Pentapetalae</taxon>
        <taxon>rosids</taxon>
        <taxon>malvids</taxon>
        <taxon>Brassicales</taxon>
        <taxon>Brassicaceae</taxon>
        <taxon>Brassiceae</taxon>
        <taxon>Brassica</taxon>
    </lineage>
</organism>
<dbReference type="CDD" id="cd02947">
    <property type="entry name" value="TRX_family"/>
    <property type="match status" value="1"/>
</dbReference>
<dbReference type="EMBL" id="JAAMPC010000006">
    <property type="protein sequence ID" value="KAG2307664.1"/>
    <property type="molecule type" value="Genomic_DNA"/>
</dbReference>
<gene>
    <name evidence="4" type="ORF">Bca52824_027412</name>
</gene>
<reference evidence="4 5" key="1">
    <citation type="submission" date="2020-02" db="EMBL/GenBank/DDBJ databases">
        <authorList>
            <person name="Ma Q."/>
            <person name="Huang Y."/>
            <person name="Song X."/>
            <person name="Pei D."/>
        </authorList>
    </citation>
    <scope>NUCLEOTIDE SEQUENCE [LARGE SCALE GENOMIC DNA]</scope>
    <source>
        <strain evidence="4">Sxm20200214</strain>
        <tissue evidence="4">Leaf</tissue>
    </source>
</reference>
<dbReference type="PANTHER" id="PTHR45663:SF32">
    <property type="entry name" value="THIOREDOXIN FAMILY PROTEIN-RELATED"/>
    <property type="match status" value="1"/>
</dbReference>
<dbReference type="SUPFAM" id="SSF52833">
    <property type="entry name" value="Thioredoxin-like"/>
    <property type="match status" value="1"/>
</dbReference>
<protein>
    <recommendedName>
        <fullName evidence="3">Thioredoxin domain-containing protein</fullName>
    </recommendedName>
</protein>
<dbReference type="AlphaFoldDB" id="A0A8X7V9N4"/>
<accession>A0A8X7V9N4</accession>
<feature type="domain" description="Thioredoxin" evidence="3">
    <location>
        <begin position="74"/>
        <end position="217"/>
    </location>
</feature>
<dbReference type="PANTHER" id="PTHR45663">
    <property type="entry name" value="GEO12009P1"/>
    <property type="match status" value="1"/>
</dbReference>
<name>A0A8X7V9N4_BRACI</name>
<dbReference type="Gene3D" id="3.40.30.10">
    <property type="entry name" value="Glutaredoxin"/>
    <property type="match status" value="1"/>
</dbReference>
<feature type="region of interest" description="Disordered" evidence="2">
    <location>
        <begin position="1"/>
        <end position="43"/>
    </location>
</feature>
<dbReference type="Pfam" id="PF00085">
    <property type="entry name" value="Thioredoxin"/>
    <property type="match status" value="1"/>
</dbReference>
<keyword evidence="1" id="KW-1015">Disulfide bond</keyword>
<dbReference type="PRINTS" id="PR00421">
    <property type="entry name" value="THIOREDOXIN"/>
</dbReference>
<dbReference type="InterPro" id="IPR013766">
    <property type="entry name" value="Thioredoxin_domain"/>
</dbReference>
<dbReference type="Proteomes" id="UP000886595">
    <property type="component" value="Unassembled WGS sequence"/>
</dbReference>
<feature type="compositionally biased region" description="Polar residues" evidence="2">
    <location>
        <begin position="16"/>
        <end position="35"/>
    </location>
</feature>
<feature type="compositionally biased region" description="Basic residues" evidence="2">
    <location>
        <begin position="1"/>
        <end position="12"/>
    </location>
</feature>
<comment type="caution">
    <text evidence="4">The sequence shown here is derived from an EMBL/GenBank/DDBJ whole genome shotgun (WGS) entry which is preliminary data.</text>
</comment>
<dbReference type="OrthoDB" id="1113108at2759"/>
<keyword evidence="5" id="KW-1185">Reference proteome</keyword>